<dbReference type="EMBL" id="KZ824272">
    <property type="protein sequence ID" value="RAL15066.1"/>
    <property type="molecule type" value="Genomic_DNA"/>
</dbReference>
<dbReference type="VEuPathDB" id="FungiDB:BO97DRAFT_238048"/>
<reference evidence="1 2" key="1">
    <citation type="submission" date="2018-02" db="EMBL/GenBank/DDBJ databases">
        <title>The genomes of Aspergillus section Nigri reveals drivers in fungal speciation.</title>
        <authorList>
            <consortium name="DOE Joint Genome Institute"/>
            <person name="Vesth T.C."/>
            <person name="Nybo J."/>
            <person name="Theobald S."/>
            <person name="Brandl J."/>
            <person name="Frisvad J.C."/>
            <person name="Nielsen K.F."/>
            <person name="Lyhne E.K."/>
            <person name="Kogle M.E."/>
            <person name="Kuo A."/>
            <person name="Riley R."/>
            <person name="Clum A."/>
            <person name="Nolan M."/>
            <person name="Lipzen A."/>
            <person name="Salamov A."/>
            <person name="Henrissat B."/>
            <person name="Wiebenga A."/>
            <person name="De vries R.P."/>
            <person name="Grigoriev I.V."/>
            <person name="Mortensen U.H."/>
            <person name="Andersen M.R."/>
            <person name="Baker S.E."/>
        </authorList>
    </citation>
    <scope>NUCLEOTIDE SEQUENCE [LARGE SCALE GENOMIC DNA]</scope>
    <source>
        <strain evidence="1 2">CBS 101889</strain>
    </source>
</reference>
<name>A0A395I5L7_ASPHC</name>
<keyword evidence="2" id="KW-1185">Reference proteome</keyword>
<organism evidence="1 2">
    <name type="scientific">Aspergillus homomorphus (strain CBS 101889)</name>
    <dbReference type="NCBI Taxonomy" id="1450537"/>
    <lineage>
        <taxon>Eukaryota</taxon>
        <taxon>Fungi</taxon>
        <taxon>Dikarya</taxon>
        <taxon>Ascomycota</taxon>
        <taxon>Pezizomycotina</taxon>
        <taxon>Eurotiomycetes</taxon>
        <taxon>Eurotiomycetidae</taxon>
        <taxon>Eurotiales</taxon>
        <taxon>Aspergillaceae</taxon>
        <taxon>Aspergillus</taxon>
        <taxon>Aspergillus subgen. Circumdati</taxon>
    </lineage>
</organism>
<dbReference type="AlphaFoldDB" id="A0A395I5L7"/>
<accession>A0A395I5L7</accession>
<dbReference type="Proteomes" id="UP000248961">
    <property type="component" value="Unassembled WGS sequence"/>
</dbReference>
<dbReference type="GeneID" id="37195050"/>
<evidence type="ECO:0000313" key="1">
    <source>
        <dbReference type="EMBL" id="RAL15066.1"/>
    </source>
</evidence>
<sequence length="128" mass="14470">MRYLERLGSPWSHSHLTERTGASGYRLRILCCRLICSGAAFGAVRILFIARKRTEARLCAANLHGSRDERGGQETISKWWSRLARVSSLSIVSQLYLDEQRKLDGRPSNQATKEQCDRAGFANKMQGQ</sequence>
<evidence type="ECO:0000313" key="2">
    <source>
        <dbReference type="Proteomes" id="UP000248961"/>
    </source>
</evidence>
<proteinExistence type="predicted"/>
<dbReference type="RefSeq" id="XP_025554220.1">
    <property type="nucleotide sequence ID" value="XM_025690761.1"/>
</dbReference>
<gene>
    <name evidence="1" type="ORF">BO97DRAFT_238048</name>
</gene>
<protein>
    <submittedName>
        <fullName evidence="1">Uncharacterized protein</fullName>
    </submittedName>
</protein>